<dbReference type="AlphaFoldDB" id="K0PLM3"/>
<dbReference type="PANTHER" id="PTHR39339">
    <property type="entry name" value="SLR1444 PROTEIN"/>
    <property type="match status" value="1"/>
</dbReference>
<dbReference type="Proteomes" id="UP000009319">
    <property type="component" value="Unassembled WGS sequence"/>
</dbReference>
<dbReference type="InterPro" id="IPR007899">
    <property type="entry name" value="CHAD_dom"/>
</dbReference>
<dbReference type="EMBL" id="CANI01000029">
    <property type="protein sequence ID" value="CCM77356.1"/>
    <property type="molecule type" value="Genomic_DNA"/>
</dbReference>
<dbReference type="HOGENOM" id="CLU_074535_0_0_5"/>
<dbReference type="InterPro" id="IPR038186">
    <property type="entry name" value="CHAD_dom_sf"/>
</dbReference>
<accession>K0PLM3</accession>
<feature type="domain" description="CHAD" evidence="1">
    <location>
        <begin position="8"/>
        <end position="287"/>
    </location>
</feature>
<evidence type="ECO:0000259" key="1">
    <source>
        <dbReference type="PROSITE" id="PS51708"/>
    </source>
</evidence>
<reference evidence="2 3" key="1">
    <citation type="journal article" date="2013" name="Genome Announc.">
        <title>Draft Genome Sequence of Rhizobium mesoamericanum STM3625, a Nitrogen-Fixing Symbiont of Mimosa pudica Isolated in French Guiana (South America).</title>
        <authorList>
            <person name="Moulin L."/>
            <person name="Mornico D."/>
            <person name="Melkonian R."/>
            <person name="Klonowska A."/>
        </authorList>
    </citation>
    <scope>NUCLEOTIDE SEQUENCE [LARGE SCALE GENOMIC DNA]</scope>
    <source>
        <strain evidence="2 3">STM3625</strain>
    </source>
</reference>
<proteinExistence type="predicted"/>
<dbReference type="SMART" id="SM00880">
    <property type="entry name" value="CHAD"/>
    <property type="match status" value="1"/>
</dbReference>
<comment type="caution">
    <text evidence="2">The sequence shown here is derived from an EMBL/GenBank/DDBJ whole genome shotgun (WGS) entry which is preliminary data.</text>
</comment>
<dbReference type="Gene3D" id="1.40.20.10">
    <property type="entry name" value="CHAD domain"/>
    <property type="match status" value="1"/>
</dbReference>
<name>K0PLM3_9HYPH</name>
<dbReference type="eggNOG" id="COG5607">
    <property type="taxonomic scope" value="Bacteria"/>
</dbReference>
<dbReference type="PANTHER" id="PTHR39339:SF1">
    <property type="entry name" value="CHAD DOMAIN-CONTAINING PROTEIN"/>
    <property type="match status" value="1"/>
</dbReference>
<evidence type="ECO:0000313" key="3">
    <source>
        <dbReference type="Proteomes" id="UP000009319"/>
    </source>
</evidence>
<dbReference type="RefSeq" id="WP_007527727.1">
    <property type="nucleotide sequence ID" value="NZ_HF536772.1"/>
</dbReference>
<dbReference type="Pfam" id="PF05235">
    <property type="entry name" value="CHAD"/>
    <property type="match status" value="1"/>
</dbReference>
<evidence type="ECO:0000313" key="2">
    <source>
        <dbReference type="EMBL" id="CCM77356.1"/>
    </source>
</evidence>
<keyword evidence="3" id="KW-1185">Reference proteome</keyword>
<sequence>MPFQIRPDRSFTEEFRKAIGEQLWLAIHTLEEMPEGKHEAIHDFRKNLKRVRSLYRLVAEEIPEIQEQENARLREIAQSLSTIRDAAALIETAAHLKAKARNGDEKRALGRIIEVLKVRRDHMAAAEATIDRKLTEAPDCLKEAAAAVEDVHFNGGPRRHARLVAKGWRRTALKAREAIVQCRNGQSAEAFHTLRKRAQDYRAYHVALRPLWPAAMDAKYEVTSSLVDLLGRIHDLDVLCELVEAEPRHFTNADDLAHLLDAIIFHQQKGRQAALERAEEVFADDPQEEADRIELLWHAQVS</sequence>
<dbReference type="STRING" id="1211777.BN77_0296"/>
<gene>
    <name evidence="2" type="ORF">BN77_0296</name>
</gene>
<protein>
    <submittedName>
        <fullName evidence="2">Putative adenylate cyclase-associated protein (CHAD domain)</fullName>
    </submittedName>
</protein>
<organism evidence="2 3">
    <name type="scientific">Rhizobium mesoamericanum STM3625</name>
    <dbReference type="NCBI Taxonomy" id="1211777"/>
    <lineage>
        <taxon>Bacteria</taxon>
        <taxon>Pseudomonadati</taxon>
        <taxon>Pseudomonadota</taxon>
        <taxon>Alphaproteobacteria</taxon>
        <taxon>Hyphomicrobiales</taxon>
        <taxon>Rhizobiaceae</taxon>
        <taxon>Rhizobium/Agrobacterium group</taxon>
        <taxon>Rhizobium</taxon>
    </lineage>
</organism>
<dbReference type="PROSITE" id="PS51708">
    <property type="entry name" value="CHAD"/>
    <property type="match status" value="1"/>
</dbReference>